<sequence length="164" mass="19154">MTIANEQITVKDVEQLLFKEADLLDSWKLEEWMQLLTDDATYAIPTTDNNEGDHRNSLYLVADDHHRLTARVKRLSDKWAHAENPRSRTRRFITNVQIKEQTGAELKITANFIVYRMRYGFTDAYVGQYQHTLVVQNGELKIKDRKSLLDLEALRPHSRVSIIL</sequence>
<evidence type="ECO:0000256" key="1">
    <source>
        <dbReference type="ARBA" id="ARBA00009570"/>
    </source>
</evidence>
<dbReference type="PANTHER" id="PTHR41534:SF2">
    <property type="entry name" value="3-PHENYLPROPIONATE_CINNAMIC ACID DIOXYGENASE SUBUNIT BETA"/>
    <property type="match status" value="1"/>
</dbReference>
<dbReference type="Pfam" id="PF00866">
    <property type="entry name" value="Ring_hydroxyl_B"/>
    <property type="match status" value="1"/>
</dbReference>
<evidence type="ECO:0000313" key="4">
    <source>
        <dbReference type="Proteomes" id="UP000531594"/>
    </source>
</evidence>
<gene>
    <name evidence="3" type="ORF">HNR53_003472</name>
</gene>
<dbReference type="EMBL" id="JACHGK010000013">
    <property type="protein sequence ID" value="MBB6446808.1"/>
    <property type="molecule type" value="Genomic_DNA"/>
</dbReference>
<comment type="similarity">
    <text evidence="1">Belongs to the bacterial ring-hydroxylating dioxygenase beta subunit family.</text>
</comment>
<dbReference type="CDD" id="cd00667">
    <property type="entry name" value="ring_hydroxylating_dioxygenases_beta"/>
    <property type="match status" value="1"/>
</dbReference>
<keyword evidence="2 3" id="KW-0560">Oxidoreductase</keyword>
<proteinExistence type="inferred from homology"/>
<dbReference type="GO" id="GO:0051213">
    <property type="term" value="F:dioxygenase activity"/>
    <property type="evidence" value="ECO:0007669"/>
    <property type="project" value="UniProtKB-KW"/>
</dbReference>
<keyword evidence="3" id="KW-0223">Dioxygenase</keyword>
<dbReference type="SUPFAM" id="SSF54427">
    <property type="entry name" value="NTF2-like"/>
    <property type="match status" value="1"/>
</dbReference>
<keyword evidence="4" id="KW-1185">Reference proteome</keyword>
<reference evidence="3 4" key="1">
    <citation type="submission" date="2020-08" db="EMBL/GenBank/DDBJ databases">
        <title>Genomic Encyclopedia of Type Strains, Phase IV (KMG-IV): sequencing the most valuable type-strain genomes for metagenomic binning, comparative biology and taxonomic classification.</title>
        <authorList>
            <person name="Goeker M."/>
        </authorList>
    </citation>
    <scope>NUCLEOTIDE SEQUENCE [LARGE SCALE GENOMIC DNA]</scope>
    <source>
        <strain evidence="3 4">DSM 5391</strain>
    </source>
</reference>
<dbReference type="PANTHER" id="PTHR41534">
    <property type="entry name" value="BLR3401 PROTEIN"/>
    <property type="match status" value="1"/>
</dbReference>
<dbReference type="AlphaFoldDB" id="A0A7X0HU06"/>
<comment type="caution">
    <text evidence="3">The sequence shown here is derived from an EMBL/GenBank/DDBJ whole genome shotgun (WGS) entry which is preliminary data.</text>
</comment>
<evidence type="ECO:0000313" key="3">
    <source>
        <dbReference type="EMBL" id="MBB6446808.1"/>
    </source>
</evidence>
<name>A0A7X0HU06_9BACI</name>
<dbReference type="EC" id="1.14.12.-" evidence="3"/>
<dbReference type="InterPro" id="IPR000391">
    <property type="entry name" value="Rng_hydr_dOase-bsu"/>
</dbReference>
<dbReference type="Gene3D" id="3.10.450.50">
    <property type="match status" value="1"/>
</dbReference>
<dbReference type="Proteomes" id="UP000531594">
    <property type="component" value="Unassembled WGS sequence"/>
</dbReference>
<dbReference type="InterPro" id="IPR032710">
    <property type="entry name" value="NTF2-like_dom_sf"/>
</dbReference>
<dbReference type="RefSeq" id="WP_184528130.1">
    <property type="nucleotide sequence ID" value="NZ_JACHGK010000013.1"/>
</dbReference>
<organism evidence="3 4">
    <name type="scientific">Bacillus benzoevorans</name>
    <dbReference type="NCBI Taxonomy" id="1456"/>
    <lineage>
        <taxon>Bacteria</taxon>
        <taxon>Bacillati</taxon>
        <taxon>Bacillota</taxon>
        <taxon>Bacilli</taxon>
        <taxon>Bacillales</taxon>
        <taxon>Bacillaceae</taxon>
        <taxon>Bacillus</taxon>
    </lineage>
</organism>
<evidence type="ECO:0000256" key="2">
    <source>
        <dbReference type="ARBA" id="ARBA00023002"/>
    </source>
</evidence>
<dbReference type="GO" id="GO:0019380">
    <property type="term" value="P:3-phenylpropionate catabolic process"/>
    <property type="evidence" value="ECO:0007669"/>
    <property type="project" value="TreeGrafter"/>
</dbReference>
<protein>
    <submittedName>
        <fullName evidence="3">p-cumate 2,3-dioxygenase beta subunit</fullName>
        <ecNumber evidence="3">1.14.12.-</ecNumber>
    </submittedName>
</protein>
<accession>A0A7X0HU06</accession>